<evidence type="ECO:0000313" key="10">
    <source>
        <dbReference type="Proteomes" id="UP000014155"/>
    </source>
</evidence>
<dbReference type="AlphaFoldDB" id="S0FI14"/>
<keyword evidence="7" id="KW-0175">Coiled coil</keyword>
<evidence type="ECO:0000256" key="1">
    <source>
        <dbReference type="ARBA" id="ARBA00003041"/>
    </source>
</evidence>
<protein>
    <submittedName>
        <fullName evidence="9">Flagellar biosynthesis/type III secretory pathway protein</fullName>
    </submittedName>
</protein>
<dbReference type="InterPro" id="IPR018035">
    <property type="entry name" value="Flagellar_FliH/T3SS_HrpE"/>
</dbReference>
<accession>S0FI14</accession>
<evidence type="ECO:0000256" key="2">
    <source>
        <dbReference type="ARBA" id="ARBA00006602"/>
    </source>
</evidence>
<keyword evidence="10" id="KW-1185">Reference proteome</keyword>
<comment type="caution">
    <text evidence="9">The sequence shown here is derived from an EMBL/GenBank/DDBJ whole genome shotgun (WGS) entry which is preliminary data.</text>
</comment>
<reference evidence="9 10" key="1">
    <citation type="journal article" date="2013" name="Genome Announc.">
        <title>Draft Genome Sequence of the Cellulolytic, Mesophilic, Anaerobic Bacterium Clostridium termitidis Strain CT1112 (DSM 5398).</title>
        <authorList>
            <person name="Lal S."/>
            <person name="Ramachandran U."/>
            <person name="Zhang X."/>
            <person name="Munir R."/>
            <person name="Sparling R."/>
            <person name="Levin D.B."/>
        </authorList>
    </citation>
    <scope>NUCLEOTIDE SEQUENCE [LARGE SCALE GENOMIC DNA]</scope>
    <source>
        <strain evidence="9 10">CT1112</strain>
    </source>
</reference>
<proteinExistence type="inferred from homology"/>
<evidence type="ECO:0000256" key="4">
    <source>
        <dbReference type="ARBA" id="ARBA00022795"/>
    </source>
</evidence>
<dbReference type="STRING" id="1195236.CTER_2995"/>
<dbReference type="RefSeq" id="WP_004626985.1">
    <property type="nucleotide sequence ID" value="NZ_AORV01000042.1"/>
</dbReference>
<organism evidence="9 10">
    <name type="scientific">Ruminiclostridium cellobioparum subsp. termitidis CT1112</name>
    <dbReference type="NCBI Taxonomy" id="1195236"/>
    <lineage>
        <taxon>Bacteria</taxon>
        <taxon>Bacillati</taxon>
        <taxon>Bacillota</taxon>
        <taxon>Clostridia</taxon>
        <taxon>Eubacteriales</taxon>
        <taxon>Oscillospiraceae</taxon>
        <taxon>Ruminiclostridium</taxon>
    </lineage>
</organism>
<comment type="function">
    <text evidence="1">Needed for flagellar regrowth and assembly.</text>
</comment>
<evidence type="ECO:0000256" key="6">
    <source>
        <dbReference type="ARBA" id="ARBA00023225"/>
    </source>
</evidence>
<keyword evidence="4" id="KW-1005">Bacterial flagellum biogenesis</keyword>
<feature type="coiled-coil region" evidence="7">
    <location>
        <begin position="76"/>
        <end position="130"/>
    </location>
</feature>
<keyword evidence="9" id="KW-0282">Flagellum</keyword>
<evidence type="ECO:0000256" key="7">
    <source>
        <dbReference type="SAM" id="Coils"/>
    </source>
</evidence>
<evidence type="ECO:0000256" key="5">
    <source>
        <dbReference type="ARBA" id="ARBA00022927"/>
    </source>
</evidence>
<feature type="domain" description="Flagellar assembly protein FliH/Type III secretion system HrpE" evidence="8">
    <location>
        <begin position="123"/>
        <end position="247"/>
    </location>
</feature>
<keyword evidence="9" id="KW-0966">Cell projection</keyword>
<name>S0FI14_RUMCE</name>
<keyword evidence="6" id="KW-1006">Bacterial flagellum protein export</keyword>
<dbReference type="GO" id="GO:0044781">
    <property type="term" value="P:bacterial-type flagellum organization"/>
    <property type="evidence" value="ECO:0007669"/>
    <property type="project" value="UniProtKB-KW"/>
</dbReference>
<dbReference type="Proteomes" id="UP000014155">
    <property type="component" value="Unassembled WGS sequence"/>
</dbReference>
<evidence type="ECO:0000256" key="3">
    <source>
        <dbReference type="ARBA" id="ARBA00022448"/>
    </source>
</evidence>
<comment type="similarity">
    <text evidence="2">Belongs to the FliH family.</text>
</comment>
<dbReference type="GO" id="GO:0015031">
    <property type="term" value="P:protein transport"/>
    <property type="evidence" value="ECO:0007669"/>
    <property type="project" value="UniProtKB-KW"/>
</dbReference>
<gene>
    <name evidence="9" type="ORF">CTER_2995</name>
</gene>
<dbReference type="PATRIC" id="fig|1195236.3.peg.3218"/>
<dbReference type="GO" id="GO:0005829">
    <property type="term" value="C:cytosol"/>
    <property type="evidence" value="ECO:0007669"/>
    <property type="project" value="TreeGrafter"/>
</dbReference>
<dbReference type="PANTHER" id="PTHR34982:SF1">
    <property type="entry name" value="FLAGELLAR ASSEMBLY PROTEIN FLIH"/>
    <property type="match status" value="1"/>
</dbReference>
<evidence type="ECO:0000259" key="8">
    <source>
        <dbReference type="Pfam" id="PF02108"/>
    </source>
</evidence>
<evidence type="ECO:0000313" key="9">
    <source>
        <dbReference type="EMBL" id="EMS71212.1"/>
    </source>
</evidence>
<dbReference type="eggNOG" id="COG1317">
    <property type="taxonomic scope" value="Bacteria"/>
</dbReference>
<keyword evidence="5" id="KW-0653">Protein transport</keyword>
<dbReference type="Pfam" id="PF02108">
    <property type="entry name" value="FliH"/>
    <property type="match status" value="1"/>
</dbReference>
<keyword evidence="3" id="KW-0813">Transport</keyword>
<keyword evidence="9" id="KW-0969">Cilium</keyword>
<dbReference type="PANTHER" id="PTHR34982">
    <property type="entry name" value="YOP PROTEINS TRANSLOCATION PROTEIN L"/>
    <property type="match status" value="1"/>
</dbReference>
<dbReference type="InterPro" id="IPR051472">
    <property type="entry name" value="T3SS_Stator/FliH"/>
</dbReference>
<dbReference type="EMBL" id="AORV01000042">
    <property type="protein sequence ID" value="EMS71212.1"/>
    <property type="molecule type" value="Genomic_DNA"/>
</dbReference>
<sequence length="260" mass="29379">MSNNKIFKNNQVNLGIPFLVKSPVTYQPPVLRVNNPGREIGPARQEELPKVDYQAMGEEILNKAKIEADYIIKEALLEAKDIISKASVEVQELRDKALQEAGEEGYNAGIAQAQEEYEGLLREAREIKEQAGMEYRQVLDSLESDAVNTIIDIARKVISKELQCKENILLLVKEAFEKCSKDHKAMLKLSEQDFDYVDENKEQLANMLQRSEEIEIKKDLSLKEGGCVIETPFGSIDAGADTKFEKIVDDFEELLEEKIG</sequence>